<dbReference type="InParanoid" id="A0A165C5G0"/>
<keyword evidence="3" id="KW-1185">Reference proteome</keyword>
<evidence type="ECO:0000313" key="3">
    <source>
        <dbReference type="Proteomes" id="UP000077266"/>
    </source>
</evidence>
<evidence type="ECO:0000256" key="1">
    <source>
        <dbReference type="SAM" id="MobiDB-lite"/>
    </source>
</evidence>
<feature type="region of interest" description="Disordered" evidence="1">
    <location>
        <begin position="185"/>
        <end position="247"/>
    </location>
</feature>
<name>A0A165C5G0_EXIGL</name>
<reference evidence="2 3" key="1">
    <citation type="journal article" date="2016" name="Mol. Biol. Evol.">
        <title>Comparative Genomics of Early-Diverging Mushroom-Forming Fungi Provides Insights into the Origins of Lignocellulose Decay Capabilities.</title>
        <authorList>
            <person name="Nagy L.G."/>
            <person name="Riley R."/>
            <person name="Tritt A."/>
            <person name="Adam C."/>
            <person name="Daum C."/>
            <person name="Floudas D."/>
            <person name="Sun H."/>
            <person name="Yadav J.S."/>
            <person name="Pangilinan J."/>
            <person name="Larsson K.H."/>
            <person name="Matsuura K."/>
            <person name="Barry K."/>
            <person name="Labutti K."/>
            <person name="Kuo R."/>
            <person name="Ohm R.A."/>
            <person name="Bhattacharya S.S."/>
            <person name="Shirouzu T."/>
            <person name="Yoshinaga Y."/>
            <person name="Martin F.M."/>
            <person name="Grigoriev I.V."/>
            <person name="Hibbett D.S."/>
        </authorList>
    </citation>
    <scope>NUCLEOTIDE SEQUENCE [LARGE SCALE GENOMIC DNA]</scope>
    <source>
        <strain evidence="2 3">HHB12029</strain>
    </source>
</reference>
<feature type="region of interest" description="Disordered" evidence="1">
    <location>
        <begin position="126"/>
        <end position="170"/>
    </location>
</feature>
<evidence type="ECO:0000313" key="2">
    <source>
        <dbReference type="EMBL" id="KZV81855.1"/>
    </source>
</evidence>
<dbReference type="AlphaFoldDB" id="A0A165C5G0"/>
<feature type="compositionally biased region" description="Basic and acidic residues" evidence="1">
    <location>
        <begin position="147"/>
        <end position="163"/>
    </location>
</feature>
<protein>
    <submittedName>
        <fullName evidence="2">Uncharacterized protein</fullName>
    </submittedName>
</protein>
<sequence>MTPRRVDALRTTSPPPLVLSPGPSVAVTSWGPKCKWSSCTIELPFATGDDLLAHVLEAHVRPRSPNTPRDVVSVTDVHGRTRTYGKVTCKWSECEEVVVIRAKYVAHFEGHIFADFERFGSTSPVRLTSVPLIPPPPTPKRPRGRPQKAELKPDADADEDVRPLKKRLRGNDALDEGTIVVRWGGSGDLPASVPPPGSEVQPSSSQLEPEYRSSQLSPAEIERGDGSPRGSTTDSEEEDEELDWSLS</sequence>
<proteinExistence type="predicted"/>
<dbReference type="EMBL" id="KV426361">
    <property type="protein sequence ID" value="KZV81855.1"/>
    <property type="molecule type" value="Genomic_DNA"/>
</dbReference>
<accession>A0A165C5G0</accession>
<gene>
    <name evidence="2" type="ORF">EXIGLDRAFT_844237</name>
</gene>
<dbReference type="Gene3D" id="3.30.160.60">
    <property type="entry name" value="Classic Zinc Finger"/>
    <property type="match status" value="1"/>
</dbReference>
<dbReference type="Proteomes" id="UP000077266">
    <property type="component" value="Unassembled WGS sequence"/>
</dbReference>
<feature type="compositionally biased region" description="Polar residues" evidence="1">
    <location>
        <begin position="200"/>
        <end position="217"/>
    </location>
</feature>
<organism evidence="2 3">
    <name type="scientific">Exidia glandulosa HHB12029</name>
    <dbReference type="NCBI Taxonomy" id="1314781"/>
    <lineage>
        <taxon>Eukaryota</taxon>
        <taxon>Fungi</taxon>
        <taxon>Dikarya</taxon>
        <taxon>Basidiomycota</taxon>
        <taxon>Agaricomycotina</taxon>
        <taxon>Agaricomycetes</taxon>
        <taxon>Auriculariales</taxon>
        <taxon>Exidiaceae</taxon>
        <taxon>Exidia</taxon>
    </lineage>
</organism>
<feature type="compositionally biased region" description="Acidic residues" evidence="1">
    <location>
        <begin position="234"/>
        <end position="247"/>
    </location>
</feature>